<comment type="caution">
    <text evidence="1">The sequence shown here is derived from an EMBL/GenBank/DDBJ whole genome shotgun (WGS) entry which is preliminary data.</text>
</comment>
<evidence type="ECO:0000313" key="2">
    <source>
        <dbReference type="Proteomes" id="UP000830395"/>
    </source>
</evidence>
<keyword evidence="2" id="KW-1185">Reference proteome</keyword>
<dbReference type="EMBL" id="CM040982">
    <property type="protein sequence ID" value="MCJ8735021.1"/>
    <property type="molecule type" value="Genomic_DNA"/>
</dbReference>
<accession>A0ACC5YH37</accession>
<evidence type="ECO:0000313" key="1">
    <source>
        <dbReference type="EMBL" id="MCJ8735021.1"/>
    </source>
</evidence>
<name>A0ACC5YH37_9TELE</name>
<sequence length="288" mass="32765">MALIVKETQSIREAVTFINSIEVNKLSRLLSRILQKLHLKGERSFSEDEEQKLQTALALEKQALHLVLETSSFLLEQAVYHNIKPASLKQQLENIHIAPDKAEAFSQAWATAGPEVVEKIRQTIFAPKKGERSFSEDEEQKLQTALALEKQALHLVLETSSFLLEQAVYHNIKPASLKQQLENIHIAPDKAEAFSQAWATAGPEVVEKIRQTIFAPKKLEHIGWQLNLQMGQSSQAKQKEPHAVLDLGVREEDESEHLQKVHMEFSHQELLEFYNKLEMIQAQLDSLT</sequence>
<organism evidence="1 2">
    <name type="scientific">Pangasius djambal</name>
    <dbReference type="NCBI Taxonomy" id="1691987"/>
    <lineage>
        <taxon>Eukaryota</taxon>
        <taxon>Metazoa</taxon>
        <taxon>Chordata</taxon>
        <taxon>Craniata</taxon>
        <taxon>Vertebrata</taxon>
        <taxon>Euteleostomi</taxon>
        <taxon>Actinopterygii</taxon>
        <taxon>Neopterygii</taxon>
        <taxon>Teleostei</taxon>
        <taxon>Ostariophysi</taxon>
        <taxon>Siluriformes</taxon>
        <taxon>Pangasiidae</taxon>
        <taxon>Pangasius</taxon>
    </lineage>
</organism>
<reference evidence="1" key="1">
    <citation type="submission" date="2020-02" db="EMBL/GenBank/DDBJ databases">
        <title>Genome sequencing of the panga catfish, Pangasius djambal.</title>
        <authorList>
            <person name="Wen M."/>
            <person name="Zahm M."/>
            <person name="Roques C."/>
            <person name="Cabau C."/>
            <person name="Klopp C."/>
            <person name="Donnadieu C."/>
            <person name="Jouanno E."/>
            <person name="Avarre J.-C."/>
            <person name="Campet M."/>
            <person name="Ha T."/>
            <person name="Dugue R."/>
            <person name="Lampietro C."/>
            <person name="Louis A."/>
            <person name="Herpin A."/>
            <person name="Echchiki A."/>
            <person name="Berthelot C."/>
            <person name="Parey E."/>
            <person name="Roest-Crollius H."/>
            <person name="Braasch I."/>
            <person name="Postlethwait J.H."/>
            <person name="Bobe J."/>
            <person name="Montfort J."/>
            <person name="Bouchez O."/>
            <person name="Begum T."/>
            <person name="Schartl M."/>
            <person name="Gustiano R."/>
            <person name="Guiguen Y."/>
        </authorList>
    </citation>
    <scope>NUCLEOTIDE SEQUENCE</scope>
    <source>
        <strain evidence="1">Pdj_M5554</strain>
    </source>
</reference>
<protein>
    <submittedName>
        <fullName evidence="1">Uncharacterized protein</fullName>
    </submittedName>
</protein>
<proteinExistence type="predicted"/>
<dbReference type="Proteomes" id="UP000830395">
    <property type="component" value="Chromosome 8"/>
</dbReference>
<gene>
    <name evidence="1" type="ORF">PDJAM_G00242120</name>
</gene>